<evidence type="ECO:0000313" key="5">
    <source>
        <dbReference type="EnsemblMetazoa" id="MESCA008376-PA"/>
    </source>
</evidence>
<evidence type="ECO:0000256" key="1">
    <source>
        <dbReference type="ARBA" id="ARBA00004275"/>
    </source>
</evidence>
<dbReference type="PANTHER" id="PTHR24096:SF353">
    <property type="entry name" value="GH16244P-RELATED"/>
    <property type="match status" value="1"/>
</dbReference>
<dbReference type="GO" id="GO:0005777">
    <property type="term" value="C:peroxisome"/>
    <property type="evidence" value="ECO:0007669"/>
    <property type="project" value="UniProtKB-SubCell"/>
</dbReference>
<dbReference type="InterPro" id="IPR042099">
    <property type="entry name" value="ANL_N_sf"/>
</dbReference>
<dbReference type="InterPro" id="IPR045851">
    <property type="entry name" value="AMP-bd_C_sf"/>
</dbReference>
<dbReference type="SUPFAM" id="SSF56801">
    <property type="entry name" value="Acetyl-CoA synthetase-like"/>
    <property type="match status" value="1"/>
</dbReference>
<feature type="domain" description="AMP-binding enzyme C-terminal" evidence="4">
    <location>
        <begin position="178"/>
        <end position="232"/>
    </location>
</feature>
<evidence type="ECO:0000313" key="6">
    <source>
        <dbReference type="Proteomes" id="UP000015102"/>
    </source>
</evidence>
<feature type="domain" description="AMP-dependent synthetase/ligase" evidence="3">
    <location>
        <begin position="6"/>
        <end position="105"/>
    </location>
</feature>
<keyword evidence="6" id="KW-1185">Reference proteome</keyword>
<dbReference type="EnsemblMetazoa" id="MESCA008376-RA">
    <property type="protein sequence ID" value="MESCA008376-PA"/>
    <property type="gene ID" value="MESCA008376"/>
</dbReference>
<evidence type="ECO:0000259" key="3">
    <source>
        <dbReference type="Pfam" id="PF00501"/>
    </source>
</evidence>
<dbReference type="Gene3D" id="3.40.50.12780">
    <property type="entry name" value="N-terminal domain of ligase-like"/>
    <property type="match status" value="1"/>
</dbReference>
<dbReference type="EMBL" id="CAQQ02036866">
    <property type="status" value="NOT_ANNOTATED_CDS"/>
    <property type="molecule type" value="Genomic_DNA"/>
</dbReference>
<evidence type="ECO:0000256" key="2">
    <source>
        <dbReference type="ARBA" id="ARBA00023140"/>
    </source>
</evidence>
<organism evidence="5 6">
    <name type="scientific">Megaselia scalaris</name>
    <name type="common">Humpbacked fly</name>
    <name type="synonym">Phora scalaris</name>
    <dbReference type="NCBI Taxonomy" id="36166"/>
    <lineage>
        <taxon>Eukaryota</taxon>
        <taxon>Metazoa</taxon>
        <taxon>Ecdysozoa</taxon>
        <taxon>Arthropoda</taxon>
        <taxon>Hexapoda</taxon>
        <taxon>Insecta</taxon>
        <taxon>Pterygota</taxon>
        <taxon>Neoptera</taxon>
        <taxon>Endopterygota</taxon>
        <taxon>Diptera</taxon>
        <taxon>Brachycera</taxon>
        <taxon>Muscomorpha</taxon>
        <taxon>Platypezoidea</taxon>
        <taxon>Phoridae</taxon>
        <taxon>Megaseliini</taxon>
        <taxon>Megaselia</taxon>
    </lineage>
</organism>
<reference evidence="6" key="1">
    <citation type="submission" date="2013-02" db="EMBL/GenBank/DDBJ databases">
        <authorList>
            <person name="Hughes D."/>
        </authorList>
    </citation>
    <scope>NUCLEOTIDE SEQUENCE</scope>
    <source>
        <strain>Durham</strain>
        <strain evidence="6">NC isolate 2 -- Noor lab</strain>
    </source>
</reference>
<dbReference type="Pfam" id="PF13193">
    <property type="entry name" value="AMP-binding_C"/>
    <property type="match status" value="1"/>
</dbReference>
<comment type="subcellular location">
    <subcellularLocation>
        <location evidence="1">Peroxisome</location>
    </subcellularLocation>
</comment>
<dbReference type="Gene3D" id="3.40.50.980">
    <property type="match status" value="1"/>
</dbReference>
<dbReference type="HOGENOM" id="CLU_000022_17_0_1"/>
<proteinExistence type="predicted"/>
<dbReference type="Pfam" id="PF00501">
    <property type="entry name" value="AMP-binding"/>
    <property type="match status" value="1"/>
</dbReference>
<dbReference type="Gene3D" id="3.30.300.30">
    <property type="match status" value="1"/>
</dbReference>
<dbReference type="GO" id="GO:0004467">
    <property type="term" value="F:long-chain fatty acid-CoA ligase activity"/>
    <property type="evidence" value="ECO:0007669"/>
    <property type="project" value="TreeGrafter"/>
</dbReference>
<name>T1GX37_MEGSC</name>
<protein>
    <submittedName>
        <fullName evidence="5">Uncharacterized protein</fullName>
    </submittedName>
</protein>
<dbReference type="EMBL" id="CAQQ02036867">
    <property type="status" value="NOT_ANNOTATED_CDS"/>
    <property type="molecule type" value="Genomic_DNA"/>
</dbReference>
<dbReference type="PANTHER" id="PTHR24096">
    <property type="entry name" value="LONG-CHAIN-FATTY-ACID--COA LIGASE"/>
    <property type="match status" value="1"/>
</dbReference>
<dbReference type="Proteomes" id="UP000015102">
    <property type="component" value="Unassembled WGS sequence"/>
</dbReference>
<dbReference type="GO" id="GO:0046949">
    <property type="term" value="P:fatty-acyl-CoA biosynthetic process"/>
    <property type="evidence" value="ECO:0007669"/>
    <property type="project" value="TreeGrafter"/>
</dbReference>
<dbReference type="AlphaFoldDB" id="T1GX37"/>
<accession>T1GX37</accession>
<sequence length="234" mass="26574">MNDDIDDIILTILPIYWLSGLYGIIGSGVSGCTHLVTKEYFSPSTTVYLIRKYKVTKIFVVPPFISEIVNHPETTSESLSSLKVIKCSGCRLYPDIYTRIVDSNGNNLGVNELGQIVIFSKNPWKGYFNDPLLTSKAYKDGWYRTGDTGYFDDQGILYIVDRINDNIKMNGFHFAPSEVESVIYEMEGIREVCVLGLENRILVAAVVKEDYSNVDEDNILRHVAMKLEQFKHLH</sequence>
<dbReference type="InterPro" id="IPR000873">
    <property type="entry name" value="AMP-dep_synth/lig_dom"/>
</dbReference>
<reference evidence="5" key="2">
    <citation type="submission" date="2015-06" db="UniProtKB">
        <authorList>
            <consortium name="EnsemblMetazoa"/>
        </authorList>
    </citation>
    <scope>IDENTIFICATION</scope>
</reference>
<evidence type="ECO:0000259" key="4">
    <source>
        <dbReference type="Pfam" id="PF13193"/>
    </source>
</evidence>
<keyword evidence="2" id="KW-0576">Peroxisome</keyword>
<dbReference type="STRING" id="36166.T1GX37"/>
<dbReference type="InterPro" id="IPR025110">
    <property type="entry name" value="AMP-bd_C"/>
</dbReference>